<dbReference type="InterPro" id="IPR050194">
    <property type="entry name" value="Glycosyltransferase_grp1"/>
</dbReference>
<evidence type="ECO:0000259" key="1">
    <source>
        <dbReference type="Pfam" id="PF13439"/>
    </source>
</evidence>
<dbReference type="Pfam" id="PF13692">
    <property type="entry name" value="Glyco_trans_1_4"/>
    <property type="match status" value="1"/>
</dbReference>
<gene>
    <name evidence="2" type="ORF">MAIT1_02892</name>
</gene>
<dbReference type="OrthoDB" id="9790710at2"/>
<dbReference type="RefSeq" id="WP_085441455.1">
    <property type="nucleotide sequence ID" value="NZ_LVJN01000018.1"/>
</dbReference>
<reference evidence="2 3" key="1">
    <citation type="journal article" date="2016" name="BMC Genomics">
        <title>Combined genomic and structural analyses of a cultured magnetotactic bacterium reveals its niche adaptation to a dynamic environment.</title>
        <authorList>
            <person name="Araujo A.C."/>
            <person name="Morillo V."/>
            <person name="Cypriano J."/>
            <person name="Teixeira L.C."/>
            <person name="Leao P."/>
            <person name="Lyra S."/>
            <person name="Almeida L.G."/>
            <person name="Bazylinski D.A."/>
            <person name="Vasconcellos A.T."/>
            <person name="Abreu F."/>
            <person name="Lins U."/>
        </authorList>
    </citation>
    <scope>NUCLEOTIDE SEQUENCE [LARGE SCALE GENOMIC DNA]</scope>
    <source>
        <strain evidence="2 3">IT-1</strain>
    </source>
</reference>
<dbReference type="Proteomes" id="UP000194003">
    <property type="component" value="Unassembled WGS sequence"/>
</dbReference>
<organism evidence="2 3">
    <name type="scientific">Magnetofaba australis IT-1</name>
    <dbReference type="NCBI Taxonomy" id="1434232"/>
    <lineage>
        <taxon>Bacteria</taxon>
        <taxon>Pseudomonadati</taxon>
        <taxon>Pseudomonadota</taxon>
        <taxon>Magnetococcia</taxon>
        <taxon>Magnetococcales</taxon>
        <taxon>Magnetococcaceae</taxon>
        <taxon>Magnetofaba</taxon>
    </lineage>
</organism>
<keyword evidence="3" id="KW-1185">Reference proteome</keyword>
<dbReference type="AlphaFoldDB" id="A0A1Y2K589"/>
<protein>
    <submittedName>
        <fullName evidence="2">Putative glycosyl transferase, group 1</fullName>
    </submittedName>
</protein>
<keyword evidence="2" id="KW-0808">Transferase</keyword>
<dbReference type="Pfam" id="PF13439">
    <property type="entry name" value="Glyco_transf_4"/>
    <property type="match status" value="1"/>
</dbReference>
<dbReference type="InterPro" id="IPR028098">
    <property type="entry name" value="Glyco_trans_4-like_N"/>
</dbReference>
<dbReference type="EMBL" id="LVJN01000018">
    <property type="protein sequence ID" value="OSM04799.1"/>
    <property type="molecule type" value="Genomic_DNA"/>
</dbReference>
<evidence type="ECO:0000313" key="2">
    <source>
        <dbReference type="EMBL" id="OSM04799.1"/>
    </source>
</evidence>
<proteinExistence type="predicted"/>
<dbReference type="Gene3D" id="3.40.50.2000">
    <property type="entry name" value="Glycogen Phosphorylase B"/>
    <property type="match status" value="2"/>
</dbReference>
<comment type="caution">
    <text evidence="2">The sequence shown here is derived from an EMBL/GenBank/DDBJ whole genome shotgun (WGS) entry which is preliminary data.</text>
</comment>
<dbReference type="GO" id="GO:0016757">
    <property type="term" value="F:glycosyltransferase activity"/>
    <property type="evidence" value="ECO:0007669"/>
    <property type="project" value="TreeGrafter"/>
</dbReference>
<feature type="domain" description="Glycosyltransferase subfamily 4-like N-terminal" evidence="1">
    <location>
        <begin position="27"/>
        <end position="185"/>
    </location>
</feature>
<evidence type="ECO:0000313" key="3">
    <source>
        <dbReference type="Proteomes" id="UP000194003"/>
    </source>
</evidence>
<dbReference type="PANTHER" id="PTHR45947:SF3">
    <property type="entry name" value="SULFOQUINOVOSYL TRANSFERASE SQD2"/>
    <property type="match status" value="1"/>
</dbReference>
<dbReference type="PANTHER" id="PTHR45947">
    <property type="entry name" value="SULFOQUINOVOSYL TRANSFERASE SQD2"/>
    <property type="match status" value="1"/>
</dbReference>
<sequence>MARRRRILLARSLDRDNTNAQSLNAKALTRHWRYDRFDVHAFHHHQAAPHARDNPHITLIDLGADRLWRARALWRYLNQPWDLVFYPDYFDSTATLAVRLLKRLRPRTPVVTTLEGLAGDAQREALLSQHNGHKVYCMRGRRLDNWDSQMQRADRIAAISPFLARMGRVQYGDKIDVLPLGVDLTLFHPPSSKAVNARPQVVSVGNLNGDNKRPSLFLALAQRYAQADFIWVGDGDQRSALRRRAQELEMRNLSFPGPYPAQQVADLLRQADIFVMTSESEGNPKSLQEAVACGLPGVARINYQPPSIEDGLNGFLAEDDEQLAARVGQLINTPQLAREMGAQGARMAQEWSWEQVAPQWEAWLDRQMSDISAAQPEEA</sequence>
<accession>A0A1Y2K589</accession>
<name>A0A1Y2K589_9PROT</name>
<dbReference type="STRING" id="1434232.MAIT1_02892"/>
<dbReference type="SUPFAM" id="SSF53756">
    <property type="entry name" value="UDP-Glycosyltransferase/glycogen phosphorylase"/>
    <property type="match status" value="1"/>
</dbReference>